<dbReference type="AlphaFoldDB" id="A0A3B0W8H3"/>
<feature type="non-terminal residue" evidence="1">
    <location>
        <position position="125"/>
    </location>
</feature>
<proteinExistence type="predicted"/>
<organism evidence="1">
    <name type="scientific">hydrothermal vent metagenome</name>
    <dbReference type="NCBI Taxonomy" id="652676"/>
    <lineage>
        <taxon>unclassified sequences</taxon>
        <taxon>metagenomes</taxon>
        <taxon>ecological metagenomes</taxon>
    </lineage>
</organism>
<accession>A0A3B0W8H3</accession>
<protein>
    <submittedName>
        <fullName evidence="1">Uncharacterized protein</fullName>
    </submittedName>
</protein>
<dbReference type="EMBL" id="UOFA01000209">
    <property type="protein sequence ID" value="VAW45619.1"/>
    <property type="molecule type" value="Genomic_DNA"/>
</dbReference>
<gene>
    <name evidence="1" type="ORF">MNBD_GAMMA02-208</name>
</gene>
<evidence type="ECO:0000313" key="1">
    <source>
        <dbReference type="EMBL" id="VAW45619.1"/>
    </source>
</evidence>
<reference evidence="1" key="1">
    <citation type="submission" date="2018-06" db="EMBL/GenBank/DDBJ databases">
        <authorList>
            <person name="Zhirakovskaya E."/>
        </authorList>
    </citation>
    <scope>NUCLEOTIDE SEQUENCE</scope>
</reference>
<sequence>MNKHVLILFILTVYTVLYSSITEAELNTGRVPNSDLDDLISQSDQIKTSDSAQFKQNLVLLEDYLDSASPQQQEFINYLQAYEHVLDGDFENAQVDLENLFLNAATLHSKIRIKATLANIQAISR</sequence>
<name>A0A3B0W8H3_9ZZZZ</name>